<dbReference type="EMBL" id="CAJFDI010000003">
    <property type="protein sequence ID" value="CAD5222375.1"/>
    <property type="molecule type" value="Genomic_DNA"/>
</dbReference>
<accession>A0A1I7SQK0</accession>
<sequence>MGSKKNVICQDGNGQIVKCNGKQRISQVNYNSTAILLKLSNSNHFSIFPMPDRATYYYDNITSKFAFIEASDRSTIYLQKNKRTVIYGKRIFQQNIDGLTKLCLDRRCIEVNQTKDPITDHVHLQYLVDKDKALILVKKNVNETIINMIPRKNDTKTAPYYQRRGRFHCPSEVTCLLEIFYVIKLTDQILIQLIFTIFVLFYLMGNRKHLL</sequence>
<dbReference type="WBParaSite" id="BXY_1531200.1">
    <property type="protein sequence ID" value="BXY_1531200.1"/>
    <property type="gene ID" value="BXY_1531200"/>
</dbReference>
<evidence type="ECO:0000313" key="2">
    <source>
        <dbReference type="EMBL" id="CAD5222375.1"/>
    </source>
</evidence>
<protein>
    <submittedName>
        <fullName evidence="2">(pine wood nematode) hypothetical protein</fullName>
    </submittedName>
</protein>
<keyword evidence="1" id="KW-0812">Transmembrane</keyword>
<dbReference type="OrthoDB" id="5809922at2759"/>
<keyword evidence="1" id="KW-1133">Transmembrane helix</keyword>
<dbReference type="Proteomes" id="UP000659654">
    <property type="component" value="Unassembled WGS sequence"/>
</dbReference>
<dbReference type="SMR" id="A0A1I7SQK0"/>
<evidence type="ECO:0000313" key="3">
    <source>
        <dbReference type="Proteomes" id="UP000095284"/>
    </source>
</evidence>
<gene>
    <name evidence="2" type="ORF">BXYJ_LOCUS7343</name>
</gene>
<evidence type="ECO:0000313" key="4">
    <source>
        <dbReference type="Proteomes" id="UP000659654"/>
    </source>
</evidence>
<dbReference type="Proteomes" id="UP000582659">
    <property type="component" value="Unassembled WGS sequence"/>
</dbReference>
<dbReference type="Proteomes" id="UP000095284">
    <property type="component" value="Unplaced"/>
</dbReference>
<reference evidence="2" key="2">
    <citation type="submission" date="2020-09" db="EMBL/GenBank/DDBJ databases">
        <authorList>
            <person name="Kikuchi T."/>
        </authorList>
    </citation>
    <scope>NUCLEOTIDE SEQUENCE</scope>
    <source>
        <strain evidence="2">Ka4C1</strain>
    </source>
</reference>
<proteinExistence type="predicted"/>
<dbReference type="AlphaFoldDB" id="A0A1I7SQK0"/>
<feature type="transmembrane region" description="Helical" evidence="1">
    <location>
        <begin position="189"/>
        <end position="205"/>
    </location>
</feature>
<organism evidence="3 5">
    <name type="scientific">Bursaphelenchus xylophilus</name>
    <name type="common">Pinewood nematode worm</name>
    <name type="synonym">Aphelenchoides xylophilus</name>
    <dbReference type="NCBI Taxonomy" id="6326"/>
    <lineage>
        <taxon>Eukaryota</taxon>
        <taxon>Metazoa</taxon>
        <taxon>Ecdysozoa</taxon>
        <taxon>Nematoda</taxon>
        <taxon>Chromadorea</taxon>
        <taxon>Rhabditida</taxon>
        <taxon>Tylenchina</taxon>
        <taxon>Tylenchomorpha</taxon>
        <taxon>Aphelenchoidea</taxon>
        <taxon>Aphelenchoididae</taxon>
        <taxon>Bursaphelenchus</taxon>
    </lineage>
</organism>
<name>A0A1I7SQK0_BURXY</name>
<keyword evidence="4" id="KW-1185">Reference proteome</keyword>
<evidence type="ECO:0000256" key="1">
    <source>
        <dbReference type="SAM" id="Phobius"/>
    </source>
</evidence>
<evidence type="ECO:0000313" key="5">
    <source>
        <dbReference type="WBParaSite" id="BXY_1531200.1"/>
    </source>
</evidence>
<dbReference type="EMBL" id="CAJFCV020000003">
    <property type="protein sequence ID" value="CAG9110012.1"/>
    <property type="molecule type" value="Genomic_DNA"/>
</dbReference>
<keyword evidence="1" id="KW-0472">Membrane</keyword>
<reference evidence="5" key="1">
    <citation type="submission" date="2016-11" db="UniProtKB">
        <authorList>
            <consortium name="WormBaseParasite"/>
        </authorList>
    </citation>
    <scope>IDENTIFICATION</scope>
</reference>